<dbReference type="PANTHER" id="PTHR22847">
    <property type="entry name" value="WD40 REPEAT PROTEIN"/>
    <property type="match status" value="1"/>
</dbReference>
<dbReference type="PRINTS" id="PR00320">
    <property type="entry name" value="GPROTEINBRPT"/>
</dbReference>
<dbReference type="AlphaFoldDB" id="A0A8C1J2D1"/>
<reference evidence="2" key="2">
    <citation type="submission" date="2025-09" db="UniProtKB">
        <authorList>
            <consortium name="Ensembl"/>
        </authorList>
    </citation>
    <scope>IDENTIFICATION</scope>
</reference>
<dbReference type="InterPro" id="IPR019775">
    <property type="entry name" value="WD40_repeat_CS"/>
</dbReference>
<dbReference type="PROSITE" id="PS50082">
    <property type="entry name" value="WD_REPEATS_2"/>
    <property type="match status" value="2"/>
</dbReference>
<dbReference type="Ensembl" id="ENSCCRT00010027927.1">
    <property type="protein sequence ID" value="ENSCCRP00010025451.1"/>
    <property type="gene ID" value="ENSCCRG00010010957.1"/>
</dbReference>
<dbReference type="InterPro" id="IPR001680">
    <property type="entry name" value="WD40_rpt"/>
</dbReference>
<proteinExistence type="predicted"/>
<dbReference type="SUPFAM" id="SSF81383">
    <property type="entry name" value="F-box domain"/>
    <property type="match status" value="1"/>
</dbReference>
<dbReference type="SUPFAM" id="SSF50978">
    <property type="entry name" value="WD40 repeat-like"/>
    <property type="match status" value="1"/>
</dbReference>
<dbReference type="PROSITE" id="PS50294">
    <property type="entry name" value="WD_REPEATS_REGION"/>
    <property type="match status" value="1"/>
</dbReference>
<accession>A0A8C1J2D1</accession>
<sequence>MWITERDSVDVENERRPGGRGEAEMPCWCQSTPLHPRHLTLLTREVCIRVVSTFTVYYSLLYGLLLTAVPFPELCMFANFILNVRVRLVHCDVLPHRLNLEPPVSAVETSPSPSSNGTGLLSLPWEIVTQIASHLPAQCVINVLPQVCQTLGKLGEDRLALQLRAQKLSGPAASFPVGPKEDFDWSKACLEMEQLIGCWTGHENQAERQEEAAGGVNSENLVDMQLDVDLNGAAEAGEENVQVQSQNASDSPHLIASSSTSSPLEHIILPSGHIADVNCVLLLGGEEALCVSGSRDRNVNLWDLREGPRGKLMHTLTGCGSISTHRGWVWCLASSGPLLASGSFDSTIRLWDLEAGGAERRLIQCKAAVLCLSCERDTVLAGSHDQKLSIFDTRAADPLVKSLHLHGDAVLCLAADDQYILSGSKDRTVALFDRRAGKLLQKVKLSSYLLSLSYSGREVWAGDNRGLAHTFSMHNSSLTPVSQFTVHRSLVTGVHYSPGALYTCSSDRTIKASLLSVKKSLGDLYPSLSAAHISYWMQVHLPCAPPKTLCTLHHQAGVNGLSIEGGTLAIASGDMNVEVWRHRCEESESI</sequence>
<evidence type="ECO:0000313" key="3">
    <source>
        <dbReference type="Proteomes" id="UP000694427"/>
    </source>
</evidence>
<dbReference type="Proteomes" id="UP000694427">
    <property type="component" value="Unplaced"/>
</dbReference>
<dbReference type="Gene3D" id="2.130.10.10">
    <property type="entry name" value="YVTN repeat-like/Quinoprotein amine dehydrogenase"/>
    <property type="match status" value="2"/>
</dbReference>
<name>A0A8C1J2D1_CYPCA</name>
<dbReference type="PROSITE" id="PS00678">
    <property type="entry name" value="WD_REPEATS_1"/>
    <property type="match status" value="2"/>
</dbReference>
<keyword evidence="3" id="KW-1185">Reference proteome</keyword>
<dbReference type="Pfam" id="PF00400">
    <property type="entry name" value="WD40"/>
    <property type="match status" value="4"/>
</dbReference>
<dbReference type="InterPro" id="IPR036322">
    <property type="entry name" value="WD40_repeat_dom_sf"/>
</dbReference>
<dbReference type="InterPro" id="IPR036047">
    <property type="entry name" value="F-box-like_dom_sf"/>
</dbReference>
<evidence type="ECO:0000256" key="1">
    <source>
        <dbReference type="SAM" id="MobiDB-lite"/>
    </source>
</evidence>
<reference evidence="2" key="1">
    <citation type="submission" date="2025-08" db="UniProtKB">
        <authorList>
            <consortium name="Ensembl"/>
        </authorList>
    </citation>
    <scope>IDENTIFICATION</scope>
</reference>
<dbReference type="PANTHER" id="PTHR22847:SF637">
    <property type="entry name" value="WD REPEAT DOMAIN 5B"/>
    <property type="match status" value="1"/>
</dbReference>
<protein>
    <submittedName>
        <fullName evidence="2">F-box and WD repeat domain containing 9</fullName>
    </submittedName>
</protein>
<feature type="region of interest" description="Disordered" evidence="1">
    <location>
        <begin position="1"/>
        <end position="22"/>
    </location>
</feature>
<dbReference type="GO" id="GO:1990234">
    <property type="term" value="C:transferase complex"/>
    <property type="evidence" value="ECO:0007669"/>
    <property type="project" value="UniProtKB-ARBA"/>
</dbReference>
<dbReference type="InterPro" id="IPR020472">
    <property type="entry name" value="WD40_PAC1"/>
</dbReference>
<dbReference type="SMART" id="SM00320">
    <property type="entry name" value="WD40"/>
    <property type="match status" value="6"/>
</dbReference>
<dbReference type="InterPro" id="IPR015943">
    <property type="entry name" value="WD40/YVTN_repeat-like_dom_sf"/>
</dbReference>
<organism evidence="2 3">
    <name type="scientific">Cyprinus carpio</name>
    <name type="common">Common carp</name>
    <dbReference type="NCBI Taxonomy" id="7962"/>
    <lineage>
        <taxon>Eukaryota</taxon>
        <taxon>Metazoa</taxon>
        <taxon>Chordata</taxon>
        <taxon>Craniata</taxon>
        <taxon>Vertebrata</taxon>
        <taxon>Euteleostomi</taxon>
        <taxon>Actinopterygii</taxon>
        <taxon>Neopterygii</taxon>
        <taxon>Teleostei</taxon>
        <taxon>Ostariophysi</taxon>
        <taxon>Cypriniformes</taxon>
        <taxon>Cyprinidae</taxon>
        <taxon>Cyprininae</taxon>
        <taxon>Cyprinus</taxon>
    </lineage>
</organism>
<evidence type="ECO:0000313" key="2">
    <source>
        <dbReference type="Ensembl" id="ENSCCRP00010025451.1"/>
    </source>
</evidence>